<reference evidence="2" key="1">
    <citation type="submission" date="2020-10" db="EMBL/GenBank/DDBJ databases">
        <title>Genomic Encyclopedia of Type Strains, Phase IV (KMG-IV): sequencing the most valuable type-strain genomes for metagenomic binning, comparative biology and taxonomic classification.</title>
        <authorList>
            <person name="Goeker M."/>
        </authorList>
    </citation>
    <scope>NUCLEOTIDE SEQUENCE</scope>
    <source>
        <strain evidence="2">DSM 13886</strain>
    </source>
</reference>
<keyword evidence="2" id="KW-0238">DNA-binding</keyword>
<organism evidence="2 3">
    <name type="scientific">Sporosarcina limicola</name>
    <dbReference type="NCBI Taxonomy" id="34101"/>
    <lineage>
        <taxon>Bacteria</taxon>
        <taxon>Bacillati</taxon>
        <taxon>Bacillota</taxon>
        <taxon>Bacilli</taxon>
        <taxon>Bacillales</taxon>
        <taxon>Caryophanaceae</taxon>
        <taxon>Sporosarcina</taxon>
    </lineage>
</organism>
<dbReference type="EMBL" id="JADBEL010000001">
    <property type="protein sequence ID" value="MBE1553170.1"/>
    <property type="molecule type" value="Genomic_DNA"/>
</dbReference>
<feature type="domain" description="SpoVT-AbrB" evidence="1">
    <location>
        <begin position="16"/>
        <end position="59"/>
    </location>
</feature>
<dbReference type="SUPFAM" id="SSF89447">
    <property type="entry name" value="AbrB/MazE/MraZ-like"/>
    <property type="match status" value="1"/>
</dbReference>
<gene>
    <name evidence="2" type="ORF">H4683_000239</name>
</gene>
<evidence type="ECO:0000313" key="2">
    <source>
        <dbReference type="EMBL" id="MBE1553170.1"/>
    </source>
</evidence>
<dbReference type="InterPro" id="IPR037914">
    <property type="entry name" value="SpoVT-AbrB_sf"/>
</dbReference>
<dbReference type="AlphaFoldDB" id="A0A927RB99"/>
<sequence length="123" mass="13896">MPVTAVGSDKMERKIISVSKKRQITIPLKFFNELNLDSEVECFVENDVIVIRPLHRDTSEFSLEILKDLVSQGFSGDELIKHFEIYSRTIQKSIGTLLEEADQIASDEKRAASFDDVFGSENG</sequence>
<dbReference type="SMART" id="SM00966">
    <property type="entry name" value="SpoVT_AbrB"/>
    <property type="match status" value="1"/>
</dbReference>
<keyword evidence="3" id="KW-1185">Reference proteome</keyword>
<comment type="caution">
    <text evidence="2">The sequence shown here is derived from an EMBL/GenBank/DDBJ whole genome shotgun (WGS) entry which is preliminary data.</text>
</comment>
<evidence type="ECO:0000259" key="1">
    <source>
        <dbReference type="SMART" id="SM00966"/>
    </source>
</evidence>
<proteinExistence type="predicted"/>
<dbReference type="Gene3D" id="2.10.260.10">
    <property type="match status" value="1"/>
</dbReference>
<dbReference type="InterPro" id="IPR007159">
    <property type="entry name" value="SpoVT-AbrB_dom"/>
</dbReference>
<accession>A0A927RB99</accession>
<name>A0A927RB99_9BACL</name>
<evidence type="ECO:0000313" key="3">
    <source>
        <dbReference type="Proteomes" id="UP000658225"/>
    </source>
</evidence>
<dbReference type="Proteomes" id="UP000658225">
    <property type="component" value="Unassembled WGS sequence"/>
</dbReference>
<protein>
    <submittedName>
        <fullName evidence="2">Bifunctional DNA-binding transcriptional regulator/antitoxin component of YhaV-PrlF toxin-antitoxin module</fullName>
    </submittedName>
</protein>
<dbReference type="GO" id="GO:0003677">
    <property type="term" value="F:DNA binding"/>
    <property type="evidence" value="ECO:0007669"/>
    <property type="project" value="UniProtKB-KW"/>
</dbReference>
<dbReference type="RefSeq" id="WP_192596990.1">
    <property type="nucleotide sequence ID" value="NZ_JADBEL010000001.1"/>
</dbReference>